<dbReference type="InterPro" id="IPR030801">
    <property type="entry name" value="Glu_2_3_NH3_mut"/>
</dbReference>
<dbReference type="PANTHER" id="PTHR30538">
    <property type="entry name" value="LYSINE 2,3-AMINOMUTASE-RELATED"/>
    <property type="match status" value="1"/>
</dbReference>
<dbReference type="SFLD" id="SFLDS00029">
    <property type="entry name" value="Radical_SAM"/>
    <property type="match status" value="1"/>
</dbReference>
<dbReference type="GO" id="GO:0016869">
    <property type="term" value="F:intramolecular aminotransferase activity"/>
    <property type="evidence" value="ECO:0007669"/>
    <property type="project" value="InterPro"/>
</dbReference>
<evidence type="ECO:0000256" key="4">
    <source>
        <dbReference type="ARBA" id="ARBA00022723"/>
    </source>
</evidence>
<dbReference type="InterPro" id="IPR058240">
    <property type="entry name" value="rSAM_sf"/>
</dbReference>
<evidence type="ECO:0000256" key="5">
    <source>
        <dbReference type="ARBA" id="ARBA00022898"/>
    </source>
</evidence>
<proteinExistence type="predicted"/>
<feature type="binding site" evidence="9">
    <location>
        <position position="191"/>
    </location>
    <ligand>
        <name>[4Fe-4S] cluster</name>
        <dbReference type="ChEBI" id="CHEBI:49883"/>
        <note>4Fe-4S-S-AdoMet</note>
    </ligand>
</feature>
<dbReference type="Gene3D" id="3.20.20.70">
    <property type="entry name" value="Aldolase class I"/>
    <property type="match status" value="1"/>
</dbReference>
<feature type="domain" description="Radical SAM core" evidence="11">
    <location>
        <begin position="170"/>
        <end position="391"/>
    </location>
</feature>
<dbReference type="InterPro" id="IPR003739">
    <property type="entry name" value="Lys_aminomutase/Glu_NH3_mut"/>
</dbReference>
<evidence type="ECO:0000256" key="1">
    <source>
        <dbReference type="ARBA" id="ARBA00001933"/>
    </source>
</evidence>
<feature type="binding site" evidence="9">
    <location>
        <position position="188"/>
    </location>
    <ligand>
        <name>[4Fe-4S] cluster</name>
        <dbReference type="ChEBI" id="CHEBI:49883"/>
        <note>4Fe-4S-S-AdoMet</note>
    </ligand>
</feature>
<keyword evidence="2 9" id="KW-0004">4Fe-4S</keyword>
<dbReference type="EMBL" id="FQUW01000042">
    <property type="protein sequence ID" value="SHF59270.1"/>
    <property type="molecule type" value="Genomic_DNA"/>
</dbReference>
<dbReference type="InterPro" id="IPR025895">
    <property type="entry name" value="LAM_C_dom"/>
</dbReference>
<dbReference type="Gene3D" id="6.10.140.1170">
    <property type="match status" value="1"/>
</dbReference>
<dbReference type="GO" id="GO:0046872">
    <property type="term" value="F:metal ion binding"/>
    <property type="evidence" value="ECO:0007669"/>
    <property type="project" value="UniProtKB-KW"/>
</dbReference>
<evidence type="ECO:0000256" key="2">
    <source>
        <dbReference type="ARBA" id="ARBA00022485"/>
    </source>
</evidence>
<organism evidence="12 13">
    <name type="scientific">Desulfofundulus australicus DSM 11792</name>
    <dbReference type="NCBI Taxonomy" id="1121425"/>
    <lineage>
        <taxon>Bacteria</taxon>
        <taxon>Bacillati</taxon>
        <taxon>Bacillota</taxon>
        <taxon>Clostridia</taxon>
        <taxon>Eubacteriales</taxon>
        <taxon>Peptococcaceae</taxon>
        <taxon>Desulfofundulus</taxon>
    </lineage>
</organism>
<dbReference type="NCBIfam" id="TIGR00238">
    <property type="entry name" value="KamA family radical SAM protein"/>
    <property type="match status" value="1"/>
</dbReference>
<dbReference type="SFLD" id="SFLDG01070">
    <property type="entry name" value="PLP-dependent"/>
    <property type="match status" value="1"/>
</dbReference>
<keyword evidence="4 9" id="KW-0479">Metal-binding</keyword>
<evidence type="ECO:0000259" key="11">
    <source>
        <dbReference type="PROSITE" id="PS51918"/>
    </source>
</evidence>
<dbReference type="SFLD" id="SFLDF00290">
    <property type="entry name" value="glutamate_2_3-aminomutase"/>
    <property type="match status" value="1"/>
</dbReference>
<evidence type="ECO:0000256" key="7">
    <source>
        <dbReference type="ARBA" id="ARBA00023014"/>
    </source>
</evidence>
<evidence type="ECO:0000256" key="6">
    <source>
        <dbReference type="ARBA" id="ARBA00023004"/>
    </source>
</evidence>
<feature type="binding site" evidence="9">
    <location>
        <position position="184"/>
    </location>
    <ligand>
        <name>[4Fe-4S] cluster</name>
        <dbReference type="ChEBI" id="CHEBI:49883"/>
        <note>4Fe-4S-S-AdoMet</note>
    </ligand>
</feature>
<dbReference type="InterPro" id="IPR007197">
    <property type="entry name" value="rSAM"/>
</dbReference>
<dbReference type="InterPro" id="IPR013785">
    <property type="entry name" value="Aldolase_TIM"/>
</dbReference>
<evidence type="ECO:0000313" key="12">
    <source>
        <dbReference type="EMBL" id="SHF59270.1"/>
    </source>
</evidence>
<dbReference type="PROSITE" id="PS51918">
    <property type="entry name" value="RADICAL_SAM"/>
    <property type="match status" value="1"/>
</dbReference>
<dbReference type="PANTHER" id="PTHR30538:SF1">
    <property type="entry name" value="L-LYSINE 2,3-AMINOMUTASE"/>
    <property type="match status" value="1"/>
</dbReference>
<dbReference type="Pfam" id="PF04055">
    <property type="entry name" value="Radical_SAM"/>
    <property type="match status" value="1"/>
</dbReference>
<keyword evidence="3" id="KW-0949">S-adenosyl-L-methionine</keyword>
<gene>
    <name evidence="12" type="ORF">SAMN02745218_02659</name>
</gene>
<sequence>MAIFPMPPAGFDIAEKQNVSAEEKRRISLQRAQELKESIRDYLQVKDKIPTGLDLVEQLETARQKILSIFKAGKEQWTDWHWQMAHRITTVEQLSQIVDLTPEEQQSIARVGKRFRWAISPYYASLLAVDRPGGPIWLQAVPQEAELTDNGGSDDPMAEAFTNPAPAITRRYPDRLIINVTNQCAMYCRHCQRRRNIGEIDRHQPREVLMAALDYIRSNPEIRDVLITGGDALLLSDRCLDWLLSELDAIPHVEIKRIGTRAIVTMPQRITPALCAILEKHPPIYINTQFNHPLEITPEVKEACDRLVKAGVVLGNQAVLLKGVNNNPHVMKKLNQALLRIRVRPYYIFHAKEVRGTRHFITSVDEGIEIMEKLRGYTSGLAVPTYIINAPGGLGKTPVLPRYLVFRDDKHVIFRTWEKKIISYPNHR</sequence>
<dbReference type="SUPFAM" id="SSF102114">
    <property type="entry name" value="Radical SAM enzymes"/>
    <property type="match status" value="1"/>
</dbReference>
<keyword evidence="6" id="KW-0408">Iron</keyword>
<keyword evidence="13" id="KW-1185">Reference proteome</keyword>
<reference evidence="13" key="1">
    <citation type="submission" date="2016-11" db="EMBL/GenBank/DDBJ databases">
        <authorList>
            <person name="Varghese N."/>
            <person name="Submissions S."/>
        </authorList>
    </citation>
    <scope>NUCLEOTIDE SEQUENCE [LARGE SCALE GENOMIC DNA]</scope>
    <source>
        <strain evidence="13">DSM 11792</strain>
    </source>
</reference>
<evidence type="ECO:0000256" key="9">
    <source>
        <dbReference type="PIRSR" id="PIRSR004911-1"/>
    </source>
</evidence>
<evidence type="ECO:0000313" key="13">
    <source>
        <dbReference type="Proteomes" id="UP000184196"/>
    </source>
</evidence>
<comment type="cofactor">
    <cofactor evidence="1 10">
        <name>pyridoxal 5'-phosphate</name>
        <dbReference type="ChEBI" id="CHEBI:597326"/>
    </cofactor>
</comment>
<keyword evidence="5 10" id="KW-0663">Pyridoxal phosphate</keyword>
<dbReference type="PIRSF" id="PIRSF004911">
    <property type="entry name" value="DUF160"/>
    <property type="match status" value="1"/>
</dbReference>
<protein>
    <submittedName>
        <fullName evidence="12">Glutamate 2,3-aminomutase</fullName>
    </submittedName>
</protein>
<dbReference type="AlphaFoldDB" id="A0A1M5CWV8"/>
<keyword evidence="7 9" id="KW-0411">Iron-sulfur</keyword>
<accession>A0A1M5CWV8</accession>
<dbReference type="OrthoDB" id="9768064at2"/>
<name>A0A1M5CWV8_9FIRM</name>
<dbReference type="GO" id="GO:0051539">
    <property type="term" value="F:4 iron, 4 sulfur cluster binding"/>
    <property type="evidence" value="ECO:0007669"/>
    <property type="project" value="UniProtKB-KW"/>
</dbReference>
<dbReference type="Proteomes" id="UP000184196">
    <property type="component" value="Unassembled WGS sequence"/>
</dbReference>
<keyword evidence="8" id="KW-0413">Isomerase</keyword>
<evidence type="ECO:0000256" key="3">
    <source>
        <dbReference type="ARBA" id="ARBA00022691"/>
    </source>
</evidence>
<feature type="modified residue" description="N6-(pyridoxal phosphate)lysine" evidence="10">
    <location>
        <position position="396"/>
    </location>
</feature>
<evidence type="ECO:0000256" key="8">
    <source>
        <dbReference type="ARBA" id="ARBA00023235"/>
    </source>
</evidence>
<dbReference type="Pfam" id="PF12544">
    <property type="entry name" value="LAM_C"/>
    <property type="match status" value="1"/>
</dbReference>
<dbReference type="CDD" id="cd01335">
    <property type="entry name" value="Radical_SAM"/>
    <property type="match status" value="1"/>
</dbReference>
<dbReference type="NCBIfam" id="TIGR04368">
    <property type="entry name" value="Glu_2_3_NH3_mut"/>
    <property type="match status" value="1"/>
</dbReference>
<evidence type="ECO:0000256" key="10">
    <source>
        <dbReference type="PIRSR" id="PIRSR603739-50"/>
    </source>
</evidence>